<dbReference type="EnsemblMetazoa" id="XM_021060882.1">
    <property type="protein sequence ID" value="XP_020916541.1"/>
    <property type="gene ID" value="LOC110253931"/>
</dbReference>
<accession>A0A913Y8K6</accession>
<dbReference type="AlphaFoldDB" id="A0A913Y8K6"/>
<evidence type="ECO:0000256" key="1">
    <source>
        <dbReference type="SAM" id="MobiDB-lite"/>
    </source>
</evidence>
<dbReference type="Proteomes" id="UP000887567">
    <property type="component" value="Unplaced"/>
</dbReference>
<feature type="region of interest" description="Disordered" evidence="1">
    <location>
        <begin position="1"/>
        <end position="49"/>
    </location>
</feature>
<keyword evidence="3" id="KW-1185">Reference proteome</keyword>
<dbReference type="RefSeq" id="XP_020916541.1">
    <property type="nucleotide sequence ID" value="XM_021060882.1"/>
</dbReference>
<organism evidence="2 3">
    <name type="scientific">Exaiptasia diaphana</name>
    <name type="common">Tropical sea anemone</name>
    <name type="synonym">Aiptasia pulchella</name>
    <dbReference type="NCBI Taxonomy" id="2652724"/>
    <lineage>
        <taxon>Eukaryota</taxon>
        <taxon>Metazoa</taxon>
        <taxon>Cnidaria</taxon>
        <taxon>Anthozoa</taxon>
        <taxon>Hexacorallia</taxon>
        <taxon>Actiniaria</taxon>
        <taxon>Aiptasiidae</taxon>
        <taxon>Exaiptasia</taxon>
    </lineage>
</organism>
<name>A0A913Y8K6_EXADI</name>
<feature type="compositionally biased region" description="Acidic residues" evidence="1">
    <location>
        <begin position="1"/>
        <end position="32"/>
    </location>
</feature>
<sequence length="135" mass="15948">MSYCLIEDEEAQDEDDITDDDASNEDDEEDEVNPMGKPDEDPKKARPRRRRGCCKFPFKSVFGCYRGRCYRCCSACKHKVAFCRRSKGFCLFLRRCRKFGKKLKCIFLRRCYPAKYKCFSVLGCLNRKCRFVRKG</sequence>
<evidence type="ECO:0000313" key="2">
    <source>
        <dbReference type="EnsemblMetazoa" id="XP_020916541.1"/>
    </source>
</evidence>
<dbReference type="GeneID" id="110253931"/>
<protein>
    <submittedName>
        <fullName evidence="2">Uncharacterized protein</fullName>
    </submittedName>
</protein>
<dbReference type="KEGG" id="epa:110253931"/>
<proteinExistence type="predicted"/>
<reference evidence="2" key="1">
    <citation type="submission" date="2022-11" db="UniProtKB">
        <authorList>
            <consortium name="EnsemblMetazoa"/>
        </authorList>
    </citation>
    <scope>IDENTIFICATION</scope>
</reference>
<evidence type="ECO:0000313" key="3">
    <source>
        <dbReference type="Proteomes" id="UP000887567"/>
    </source>
</evidence>